<keyword evidence="3" id="KW-1185">Reference proteome</keyword>
<dbReference type="GO" id="GO:0016758">
    <property type="term" value="F:hexosyltransferase activity"/>
    <property type="evidence" value="ECO:0007669"/>
    <property type="project" value="InterPro"/>
</dbReference>
<accession>A0A5B0DQC8</accession>
<dbReference type="Pfam" id="PF04101">
    <property type="entry name" value="Glyco_tran_28_C"/>
    <property type="match status" value="1"/>
</dbReference>
<protein>
    <recommendedName>
        <fullName evidence="1">Glycosyl transferase family 28 C-terminal domain-containing protein</fullName>
    </recommendedName>
</protein>
<dbReference type="OrthoDB" id="9802126at2"/>
<name>A0A5B0DQC8_9HYPH</name>
<dbReference type="Proteomes" id="UP000324738">
    <property type="component" value="Unassembled WGS sequence"/>
</dbReference>
<organism evidence="2 3">
    <name type="scientific">Aureimonas fodinaquatilis</name>
    <dbReference type="NCBI Taxonomy" id="2565783"/>
    <lineage>
        <taxon>Bacteria</taxon>
        <taxon>Pseudomonadati</taxon>
        <taxon>Pseudomonadota</taxon>
        <taxon>Alphaproteobacteria</taxon>
        <taxon>Hyphomicrobiales</taxon>
        <taxon>Aurantimonadaceae</taxon>
        <taxon>Aureimonas</taxon>
    </lineage>
</organism>
<dbReference type="AlphaFoldDB" id="A0A5B0DQC8"/>
<dbReference type="EMBL" id="VTWH01000004">
    <property type="protein sequence ID" value="KAA0968994.1"/>
    <property type="molecule type" value="Genomic_DNA"/>
</dbReference>
<reference evidence="2 3" key="1">
    <citation type="submission" date="2019-08" db="EMBL/GenBank/DDBJ databases">
        <title>Aureimonas fodiniaquatilis sp. nov., isolated from a coal mine wastewater.</title>
        <authorList>
            <person name="Kim W."/>
        </authorList>
    </citation>
    <scope>NUCLEOTIDE SEQUENCE [LARGE SCALE GENOMIC DNA]</scope>
    <source>
        <strain evidence="2 3">CAU 1482</strain>
    </source>
</reference>
<sequence length="430" mass="48142">MQSRMFIMCRCMGAKAGYKMAPIEQGHRQRILIYSHDTFGLGHLRRCRAIAHKLVETFENASVVIISGSPIIGRFDFADGVDYVRVPGVVKQPDGTYATSNMSLDLEETVQMRRAIIMATARSLKPDLLIVDKEPTGFRDELLPTLHHLRATGTKIVLGLRDVLDETSVIVPEWERKGAIEALRQFYDHVWVYGLPEIHEPLAPFDLPETLRNEIIYTGYLRRELPAESRSTRYPRLTRKPFALVTTGGGGDGEQLIDWVLSAYEHDPDIGIGALFVFGPFIPDARRGSFLERMSRLPNVDAITFDSKIEHLITRSECVIAMGGYNTFCEILSFNKRALIVPRRSPRMEQAIRAERAAELGLVSVLDGTKLETGVNRDPHEMAQAIRQLQNRPKPLESALPSLLDGLETIEITARAWLTGKDPAITAIAG</sequence>
<feature type="domain" description="Glycosyl transferase family 28 C-terminal" evidence="1">
    <location>
        <begin position="291"/>
        <end position="394"/>
    </location>
</feature>
<gene>
    <name evidence="2" type="ORF">FPY71_15680</name>
</gene>
<dbReference type="SUPFAM" id="SSF53756">
    <property type="entry name" value="UDP-Glycosyltransferase/glycogen phosphorylase"/>
    <property type="match status" value="1"/>
</dbReference>
<proteinExistence type="predicted"/>
<dbReference type="InterPro" id="IPR007235">
    <property type="entry name" value="Glyco_trans_28_C"/>
</dbReference>
<dbReference type="PANTHER" id="PTHR21015">
    <property type="entry name" value="UDP-N-ACETYLGLUCOSAMINE--N-ACETYLMURAMYL-(PENTAPEPTIDE) PYROPHOSPHORYL-UNDECAPRENOL N-ACETYLGLUCOSAMINE TRANSFERASE 1"/>
    <property type="match status" value="1"/>
</dbReference>
<evidence type="ECO:0000313" key="2">
    <source>
        <dbReference type="EMBL" id="KAA0968994.1"/>
    </source>
</evidence>
<dbReference type="Gene3D" id="3.40.50.2000">
    <property type="entry name" value="Glycogen Phosphorylase B"/>
    <property type="match status" value="1"/>
</dbReference>
<comment type="caution">
    <text evidence="2">The sequence shown here is derived from an EMBL/GenBank/DDBJ whole genome shotgun (WGS) entry which is preliminary data.</text>
</comment>
<dbReference type="PANTHER" id="PTHR21015:SF28">
    <property type="entry name" value="SLL1722 PROTEIN"/>
    <property type="match status" value="1"/>
</dbReference>
<evidence type="ECO:0000313" key="3">
    <source>
        <dbReference type="Proteomes" id="UP000324738"/>
    </source>
</evidence>
<evidence type="ECO:0000259" key="1">
    <source>
        <dbReference type="Pfam" id="PF04101"/>
    </source>
</evidence>